<organism evidence="1 2">
    <name type="scientific">Vararia minispora EC-137</name>
    <dbReference type="NCBI Taxonomy" id="1314806"/>
    <lineage>
        <taxon>Eukaryota</taxon>
        <taxon>Fungi</taxon>
        <taxon>Dikarya</taxon>
        <taxon>Basidiomycota</taxon>
        <taxon>Agaricomycotina</taxon>
        <taxon>Agaricomycetes</taxon>
        <taxon>Russulales</taxon>
        <taxon>Lachnocladiaceae</taxon>
        <taxon>Vararia</taxon>
    </lineage>
</organism>
<keyword evidence="2" id="KW-1185">Reference proteome</keyword>
<comment type="caution">
    <text evidence="1">The sequence shown here is derived from an EMBL/GenBank/DDBJ whole genome shotgun (WGS) entry which is preliminary data.</text>
</comment>
<accession>A0ACB8QI19</accession>
<reference evidence="1" key="1">
    <citation type="submission" date="2021-02" db="EMBL/GenBank/DDBJ databases">
        <authorList>
            <consortium name="DOE Joint Genome Institute"/>
            <person name="Ahrendt S."/>
            <person name="Looney B.P."/>
            <person name="Miyauchi S."/>
            <person name="Morin E."/>
            <person name="Drula E."/>
            <person name="Courty P.E."/>
            <person name="Chicoki N."/>
            <person name="Fauchery L."/>
            <person name="Kohler A."/>
            <person name="Kuo A."/>
            <person name="Labutti K."/>
            <person name="Pangilinan J."/>
            <person name="Lipzen A."/>
            <person name="Riley R."/>
            <person name="Andreopoulos W."/>
            <person name="He G."/>
            <person name="Johnson J."/>
            <person name="Barry K.W."/>
            <person name="Grigoriev I.V."/>
            <person name="Nagy L."/>
            <person name="Hibbett D."/>
            <person name="Henrissat B."/>
            <person name="Matheny P.B."/>
            <person name="Labbe J."/>
            <person name="Martin F."/>
        </authorList>
    </citation>
    <scope>NUCLEOTIDE SEQUENCE</scope>
    <source>
        <strain evidence="1">EC-137</strain>
    </source>
</reference>
<evidence type="ECO:0000313" key="2">
    <source>
        <dbReference type="Proteomes" id="UP000814128"/>
    </source>
</evidence>
<gene>
    <name evidence="1" type="ORF">K488DRAFT_87007</name>
</gene>
<sequence>MPRRPPSHSPGSPSASSAADACRLLPTPGTGLVSAALSGSTSGAAQPSCHRMDRSAGRAALVSPSLPLSAPAHEGWTTLAQAAGSSPTPSRVAPVLWPFVARVRAACSPVRPLGASSYGGTRQRVSPIGAAPLRHGAARSKVPARHPVVRVRRALRRRKRLALERRPCTWSEGRRAVRRNRARTWAEVLARRGRYGPSTSLSQRRCKPRKPGGTTCMARHGRLTVAPPRLDAAG</sequence>
<evidence type="ECO:0000313" key="1">
    <source>
        <dbReference type="EMBL" id="KAI0031265.1"/>
    </source>
</evidence>
<protein>
    <submittedName>
        <fullName evidence="1">Uncharacterized protein</fullName>
    </submittedName>
</protein>
<proteinExistence type="predicted"/>
<dbReference type="Proteomes" id="UP000814128">
    <property type="component" value="Unassembled WGS sequence"/>
</dbReference>
<reference evidence="1" key="2">
    <citation type="journal article" date="2022" name="New Phytol.">
        <title>Evolutionary transition to the ectomycorrhizal habit in the genomes of a hyperdiverse lineage of mushroom-forming fungi.</title>
        <authorList>
            <person name="Looney B."/>
            <person name="Miyauchi S."/>
            <person name="Morin E."/>
            <person name="Drula E."/>
            <person name="Courty P.E."/>
            <person name="Kohler A."/>
            <person name="Kuo A."/>
            <person name="LaButti K."/>
            <person name="Pangilinan J."/>
            <person name="Lipzen A."/>
            <person name="Riley R."/>
            <person name="Andreopoulos W."/>
            <person name="He G."/>
            <person name="Johnson J."/>
            <person name="Nolan M."/>
            <person name="Tritt A."/>
            <person name="Barry K.W."/>
            <person name="Grigoriev I.V."/>
            <person name="Nagy L.G."/>
            <person name="Hibbett D."/>
            <person name="Henrissat B."/>
            <person name="Matheny P.B."/>
            <person name="Labbe J."/>
            <person name="Martin F.M."/>
        </authorList>
    </citation>
    <scope>NUCLEOTIDE SEQUENCE</scope>
    <source>
        <strain evidence="1">EC-137</strain>
    </source>
</reference>
<dbReference type="EMBL" id="MU273587">
    <property type="protein sequence ID" value="KAI0031265.1"/>
    <property type="molecule type" value="Genomic_DNA"/>
</dbReference>
<name>A0ACB8QI19_9AGAM</name>